<evidence type="ECO:0000256" key="1">
    <source>
        <dbReference type="SAM" id="MobiDB-lite"/>
    </source>
</evidence>
<dbReference type="Proteomes" id="UP001307889">
    <property type="component" value="Chromosome 5"/>
</dbReference>
<evidence type="ECO:0000313" key="3">
    <source>
        <dbReference type="Proteomes" id="UP001307889"/>
    </source>
</evidence>
<feature type="region of interest" description="Disordered" evidence="1">
    <location>
        <begin position="69"/>
        <end position="91"/>
    </location>
</feature>
<accession>A0ABN7ATM1</accession>
<organism evidence="2 3">
    <name type="scientific">Nesidiocoris tenuis</name>
    <dbReference type="NCBI Taxonomy" id="355587"/>
    <lineage>
        <taxon>Eukaryota</taxon>
        <taxon>Metazoa</taxon>
        <taxon>Ecdysozoa</taxon>
        <taxon>Arthropoda</taxon>
        <taxon>Hexapoda</taxon>
        <taxon>Insecta</taxon>
        <taxon>Pterygota</taxon>
        <taxon>Neoptera</taxon>
        <taxon>Paraneoptera</taxon>
        <taxon>Hemiptera</taxon>
        <taxon>Heteroptera</taxon>
        <taxon>Panheteroptera</taxon>
        <taxon>Cimicomorpha</taxon>
        <taxon>Miridae</taxon>
        <taxon>Dicyphina</taxon>
        <taxon>Nesidiocoris</taxon>
    </lineage>
</organism>
<evidence type="ECO:0000313" key="2">
    <source>
        <dbReference type="EMBL" id="BES94697.1"/>
    </source>
</evidence>
<dbReference type="EMBL" id="AP028913">
    <property type="protein sequence ID" value="BES94697.1"/>
    <property type="molecule type" value="Genomic_DNA"/>
</dbReference>
<name>A0ABN7ATM1_9HEMI</name>
<reference evidence="2 3" key="1">
    <citation type="submission" date="2023-09" db="EMBL/GenBank/DDBJ databases">
        <title>Nesidiocoris tenuis whole genome shotgun sequence.</title>
        <authorList>
            <person name="Shibata T."/>
            <person name="Shimoda M."/>
            <person name="Kobayashi T."/>
            <person name="Uehara T."/>
        </authorList>
    </citation>
    <scope>NUCLEOTIDE SEQUENCE [LARGE SCALE GENOMIC DNA]</scope>
    <source>
        <strain evidence="2 3">Japan</strain>
    </source>
</reference>
<feature type="region of interest" description="Disordered" evidence="1">
    <location>
        <begin position="1"/>
        <end position="45"/>
    </location>
</feature>
<proteinExistence type="predicted"/>
<feature type="compositionally biased region" description="Low complexity" evidence="1">
    <location>
        <begin position="22"/>
        <end position="40"/>
    </location>
</feature>
<gene>
    <name evidence="2" type="ORF">NTJ_07506</name>
</gene>
<keyword evidence="3" id="KW-1185">Reference proteome</keyword>
<protein>
    <submittedName>
        <fullName evidence="2">Uncharacterized protein</fullName>
    </submittedName>
</protein>
<sequence>MFRPVRSCSGGHACQERERPRGAANGFRAAGSAAGRAPSGDLGPSRLRGIAEFPCRGYANLKIPPLARSSILPTPRIHKSSSIQRPNPKGE</sequence>